<keyword evidence="1" id="KW-0812">Transmembrane</keyword>
<dbReference type="RefSeq" id="WP_379898618.1">
    <property type="nucleotide sequence ID" value="NZ_JBHRTR010000015.1"/>
</dbReference>
<keyword evidence="1" id="KW-0472">Membrane</keyword>
<gene>
    <name evidence="2" type="ORF">ACFOGJ_05015</name>
</gene>
<evidence type="ECO:0000313" key="3">
    <source>
        <dbReference type="Proteomes" id="UP001595528"/>
    </source>
</evidence>
<accession>A0ABV7KW84</accession>
<keyword evidence="1" id="KW-1133">Transmembrane helix</keyword>
<organism evidence="2 3">
    <name type="scientific">Marinibaculum pumilum</name>
    <dbReference type="NCBI Taxonomy" id="1766165"/>
    <lineage>
        <taxon>Bacteria</taxon>
        <taxon>Pseudomonadati</taxon>
        <taxon>Pseudomonadota</taxon>
        <taxon>Alphaproteobacteria</taxon>
        <taxon>Rhodospirillales</taxon>
        <taxon>Rhodospirillaceae</taxon>
        <taxon>Marinibaculum</taxon>
    </lineage>
</organism>
<feature type="transmembrane region" description="Helical" evidence="1">
    <location>
        <begin position="69"/>
        <end position="86"/>
    </location>
</feature>
<comment type="caution">
    <text evidence="2">The sequence shown here is derived from an EMBL/GenBank/DDBJ whole genome shotgun (WGS) entry which is preliminary data.</text>
</comment>
<dbReference type="EMBL" id="JBHRTR010000015">
    <property type="protein sequence ID" value="MFC3226579.1"/>
    <property type="molecule type" value="Genomic_DNA"/>
</dbReference>
<evidence type="ECO:0000313" key="2">
    <source>
        <dbReference type="EMBL" id="MFC3226579.1"/>
    </source>
</evidence>
<dbReference type="InterPro" id="IPR009325">
    <property type="entry name" value="DUF983"/>
</dbReference>
<dbReference type="Proteomes" id="UP001595528">
    <property type="component" value="Unassembled WGS sequence"/>
</dbReference>
<keyword evidence="3" id="KW-1185">Reference proteome</keyword>
<proteinExistence type="predicted"/>
<sequence length="154" mass="17030">MDASGTTRTFGSDEPAPRALLPALLRGARGRCPECGQGRLFRGYLTVADECGHCGLDLRDHRADDAPPYVTIVIVGHIIVPLLLWVEQDWAPAMWLQFAFWLPLTLALTLALLRPVKGALIGFLWSRRMHGFAHDGRADPAAPQQLDIWDPAPR</sequence>
<protein>
    <submittedName>
        <fullName evidence="2">DUF983 domain-containing protein</fullName>
    </submittedName>
</protein>
<evidence type="ECO:0000256" key="1">
    <source>
        <dbReference type="SAM" id="Phobius"/>
    </source>
</evidence>
<dbReference type="Pfam" id="PF06170">
    <property type="entry name" value="DUF983"/>
    <property type="match status" value="1"/>
</dbReference>
<feature type="transmembrane region" description="Helical" evidence="1">
    <location>
        <begin position="98"/>
        <end position="125"/>
    </location>
</feature>
<name>A0ABV7KW84_9PROT</name>
<reference evidence="3" key="1">
    <citation type="journal article" date="2019" name="Int. J. Syst. Evol. Microbiol.">
        <title>The Global Catalogue of Microorganisms (GCM) 10K type strain sequencing project: providing services to taxonomists for standard genome sequencing and annotation.</title>
        <authorList>
            <consortium name="The Broad Institute Genomics Platform"/>
            <consortium name="The Broad Institute Genome Sequencing Center for Infectious Disease"/>
            <person name="Wu L."/>
            <person name="Ma J."/>
        </authorList>
    </citation>
    <scope>NUCLEOTIDE SEQUENCE [LARGE SCALE GENOMIC DNA]</scope>
    <source>
        <strain evidence="3">KCTC 42964</strain>
    </source>
</reference>